<organism evidence="3 4">
    <name type="scientific">Lentilactobacillus kisonensis F0435</name>
    <dbReference type="NCBI Taxonomy" id="797516"/>
    <lineage>
        <taxon>Bacteria</taxon>
        <taxon>Bacillati</taxon>
        <taxon>Bacillota</taxon>
        <taxon>Bacilli</taxon>
        <taxon>Lactobacillales</taxon>
        <taxon>Lactobacillaceae</taxon>
        <taxon>Lentilactobacillus</taxon>
    </lineage>
</organism>
<dbReference type="RefSeq" id="WP_008855432.1">
    <property type="nucleotide sequence ID" value="NZ_JH590995.1"/>
</dbReference>
<evidence type="ECO:0000313" key="4">
    <source>
        <dbReference type="Proteomes" id="UP000005025"/>
    </source>
</evidence>
<feature type="domain" description="DUF5776" evidence="2">
    <location>
        <begin position="219"/>
        <end position="287"/>
    </location>
</feature>
<feature type="non-terminal residue" evidence="3">
    <location>
        <position position="1"/>
    </location>
</feature>
<protein>
    <recommendedName>
        <fullName evidence="2">DUF5776 domain-containing protein</fullName>
    </recommendedName>
</protein>
<dbReference type="PATRIC" id="fig|797516.3.peg.206"/>
<gene>
    <name evidence="3" type="ORF">HMPREF9104_00238</name>
</gene>
<dbReference type="Gene3D" id="3.10.20.320">
    <property type="entry name" value="Putative peptidoglycan bound protein (lpxtg motif)"/>
    <property type="match status" value="1"/>
</dbReference>
<dbReference type="STRING" id="797516.HMPREF9104_00238"/>
<reference evidence="3 4" key="1">
    <citation type="submission" date="2011-09" db="EMBL/GenBank/DDBJ databases">
        <authorList>
            <person name="Weinstock G."/>
            <person name="Sodergren E."/>
            <person name="Clifton S."/>
            <person name="Fulton L."/>
            <person name="Fulton B."/>
            <person name="Courtney L."/>
            <person name="Fronick C."/>
            <person name="Harrison M."/>
            <person name="Strong C."/>
            <person name="Farmer C."/>
            <person name="Delahaunty K."/>
            <person name="Markovic C."/>
            <person name="Hall O."/>
            <person name="Minx P."/>
            <person name="Tomlinson C."/>
            <person name="Mitreva M."/>
            <person name="Hou S."/>
            <person name="Chen J."/>
            <person name="Wollam A."/>
            <person name="Pepin K.H."/>
            <person name="Johnson M."/>
            <person name="Bhonagiri V."/>
            <person name="Zhang X."/>
            <person name="Suruliraj S."/>
            <person name="Warren W."/>
            <person name="Chinwalla A."/>
            <person name="Mardis E.R."/>
            <person name="Wilson R.K."/>
        </authorList>
    </citation>
    <scope>NUCLEOTIDE SEQUENCE [LARGE SCALE GENOMIC DNA]</scope>
    <source>
        <strain evidence="3 4">F0435</strain>
    </source>
</reference>
<dbReference type="Proteomes" id="UP000005025">
    <property type="component" value="Unassembled WGS sequence"/>
</dbReference>
<dbReference type="InterPro" id="IPR044081">
    <property type="entry name" value="DUF5776"/>
</dbReference>
<feature type="region of interest" description="Disordered" evidence="1">
    <location>
        <begin position="93"/>
        <end position="128"/>
    </location>
</feature>
<accession>H1LCC5</accession>
<dbReference type="AlphaFoldDB" id="H1LCC5"/>
<dbReference type="Pfam" id="PF19087">
    <property type="entry name" value="DUF5776"/>
    <property type="match status" value="1"/>
</dbReference>
<dbReference type="HOGENOM" id="CLU_935414_0_0_9"/>
<evidence type="ECO:0000256" key="1">
    <source>
        <dbReference type="SAM" id="MobiDB-lite"/>
    </source>
</evidence>
<feature type="compositionally biased region" description="Polar residues" evidence="1">
    <location>
        <begin position="93"/>
        <end position="104"/>
    </location>
</feature>
<evidence type="ECO:0000259" key="2">
    <source>
        <dbReference type="Pfam" id="PF19087"/>
    </source>
</evidence>
<evidence type="ECO:0000313" key="3">
    <source>
        <dbReference type="EMBL" id="EHO54115.1"/>
    </source>
</evidence>
<sequence>YYSRDFRQPLKIDCTVTYAYQGATTPVQFIDSNGKVVGNDTTITGFLGKTDDYTPTKVPAGYQLVDTKPIAYTMSEKENPAITVHVVKKSVTPNVPSGNDSSNVTPTTPVAPTPSTPTGETIKQPAKPTIPNYAAKKGAAVYATRALYLYKNENFKNFQRLVKYPKAKRVNRPMFVVTDYARSTNGVLHYKVRDVNHGSKTAGKVGYITADSKFVVPVYYQSMPKNKKIIIINKKGVNAYKDANLTKRVKNYKKGTRLTVKKIVKHNLASRYQLSNGDYMTANKKLIVQGDYQIINY</sequence>
<dbReference type="EMBL" id="AGRJ01000027">
    <property type="protein sequence ID" value="EHO54115.1"/>
    <property type="molecule type" value="Genomic_DNA"/>
</dbReference>
<comment type="caution">
    <text evidence="3">The sequence shown here is derived from an EMBL/GenBank/DDBJ whole genome shotgun (WGS) entry which is preliminary data.</text>
</comment>
<name>H1LCC5_9LACO</name>
<proteinExistence type="predicted"/>